<dbReference type="FunFam" id="3.90.170.10:FF:000001">
    <property type="entry name" value="Adenylosuccinate synthetase"/>
    <property type="match status" value="1"/>
</dbReference>
<comment type="function">
    <text evidence="8">Plays an important role in the de novo pathway of purine nucleotide biosynthesis. Catalyzes the first committed step in the biosynthesis of AMP from IMP.</text>
</comment>
<feature type="binding site" description="in other chain" evidence="8">
    <location>
        <position position="301"/>
    </location>
    <ligand>
        <name>IMP</name>
        <dbReference type="ChEBI" id="CHEBI:58053"/>
        <note>ligand shared between dimeric partners</note>
    </ligand>
</feature>
<comment type="pathway">
    <text evidence="8 9">Purine metabolism; AMP biosynthesis via de novo pathway; AMP from IMP: step 1/2.</text>
</comment>
<feature type="binding site" evidence="8">
    <location>
        <begin position="329"/>
        <end position="331"/>
    </location>
    <ligand>
        <name>GTP</name>
        <dbReference type="ChEBI" id="CHEBI:37565"/>
    </ligand>
</feature>
<feature type="binding site" evidence="8">
    <location>
        <begin position="411"/>
        <end position="413"/>
    </location>
    <ligand>
        <name>GTP</name>
        <dbReference type="ChEBI" id="CHEBI:37565"/>
    </ligand>
</feature>
<feature type="binding site" evidence="8">
    <location>
        <begin position="297"/>
        <end position="303"/>
    </location>
    <ligand>
        <name>substrate</name>
    </ligand>
</feature>
<evidence type="ECO:0000256" key="9">
    <source>
        <dbReference type="RuleBase" id="RU000520"/>
    </source>
</evidence>
<dbReference type="GO" id="GO:0005737">
    <property type="term" value="C:cytoplasm"/>
    <property type="evidence" value="ECO:0007669"/>
    <property type="project" value="UniProtKB-SubCell"/>
</dbReference>
<evidence type="ECO:0000256" key="6">
    <source>
        <dbReference type="ARBA" id="ARBA00022842"/>
    </source>
</evidence>
<dbReference type="NCBIfam" id="NF002223">
    <property type="entry name" value="PRK01117.1"/>
    <property type="match status" value="1"/>
</dbReference>
<dbReference type="EMBL" id="LCFB01000039">
    <property type="protein sequence ID" value="KKS83449.1"/>
    <property type="molecule type" value="Genomic_DNA"/>
</dbReference>
<comment type="subcellular location">
    <subcellularLocation>
        <location evidence="8">Cytoplasm</location>
    </subcellularLocation>
</comment>
<comment type="similarity">
    <text evidence="8 9">Belongs to the adenylosuccinate synthetase family.</text>
</comment>
<dbReference type="GO" id="GO:0000287">
    <property type="term" value="F:magnesium ion binding"/>
    <property type="evidence" value="ECO:0007669"/>
    <property type="project" value="UniProtKB-UniRule"/>
</dbReference>
<keyword evidence="5 8" id="KW-0658">Purine biosynthesis</keyword>
<dbReference type="PANTHER" id="PTHR11846:SF0">
    <property type="entry name" value="ADENYLOSUCCINATE SYNTHETASE"/>
    <property type="match status" value="1"/>
</dbReference>
<evidence type="ECO:0000256" key="7">
    <source>
        <dbReference type="ARBA" id="ARBA00023134"/>
    </source>
</evidence>
<dbReference type="PROSITE" id="PS01266">
    <property type="entry name" value="ADENYLOSUCCIN_SYN_1"/>
    <property type="match status" value="1"/>
</dbReference>
<dbReference type="PATRIC" id="fig|1618436.3.peg.1430"/>
<comment type="catalytic activity">
    <reaction evidence="8 9">
        <text>IMP + L-aspartate + GTP = N(6)-(1,2-dicarboxyethyl)-AMP + GDP + phosphate + 2 H(+)</text>
        <dbReference type="Rhea" id="RHEA:15753"/>
        <dbReference type="ChEBI" id="CHEBI:15378"/>
        <dbReference type="ChEBI" id="CHEBI:29991"/>
        <dbReference type="ChEBI" id="CHEBI:37565"/>
        <dbReference type="ChEBI" id="CHEBI:43474"/>
        <dbReference type="ChEBI" id="CHEBI:57567"/>
        <dbReference type="ChEBI" id="CHEBI:58053"/>
        <dbReference type="ChEBI" id="CHEBI:58189"/>
        <dbReference type="EC" id="6.3.4.4"/>
    </reaction>
</comment>
<feature type="binding site" description="in other chain" evidence="8">
    <location>
        <begin position="37"/>
        <end position="40"/>
    </location>
    <ligand>
        <name>IMP</name>
        <dbReference type="ChEBI" id="CHEBI:58053"/>
        <note>ligand shared between dimeric partners</note>
    </ligand>
</feature>
<dbReference type="GO" id="GO:0004019">
    <property type="term" value="F:adenylosuccinate synthase activity"/>
    <property type="evidence" value="ECO:0007669"/>
    <property type="project" value="UniProtKB-UniRule"/>
</dbReference>
<dbReference type="GO" id="GO:0005525">
    <property type="term" value="F:GTP binding"/>
    <property type="evidence" value="ECO:0007669"/>
    <property type="project" value="UniProtKB-UniRule"/>
</dbReference>
<dbReference type="CDD" id="cd03108">
    <property type="entry name" value="AdSS"/>
    <property type="match status" value="1"/>
</dbReference>
<dbReference type="FunFam" id="1.10.300.10:FF:000001">
    <property type="entry name" value="Adenylosuccinate synthetase"/>
    <property type="match status" value="1"/>
</dbReference>
<feature type="binding site" description="in other chain" evidence="8">
    <location>
        <position position="128"/>
    </location>
    <ligand>
        <name>IMP</name>
        <dbReference type="ChEBI" id="CHEBI:58053"/>
        <note>ligand shared between dimeric partners</note>
    </ligand>
</feature>
<feature type="binding site" description="in other chain" evidence="8">
    <location>
        <position position="237"/>
    </location>
    <ligand>
        <name>IMP</name>
        <dbReference type="ChEBI" id="CHEBI:58053"/>
        <note>ligand shared between dimeric partners</note>
    </ligand>
</feature>
<reference evidence="10 11" key="1">
    <citation type="journal article" date="2015" name="Nature">
        <title>rRNA introns, odd ribosomes, and small enigmatic genomes across a large radiation of phyla.</title>
        <authorList>
            <person name="Brown C.T."/>
            <person name="Hug L.A."/>
            <person name="Thomas B.C."/>
            <person name="Sharon I."/>
            <person name="Castelle C.J."/>
            <person name="Singh A."/>
            <person name="Wilkins M.J."/>
            <person name="Williams K.H."/>
            <person name="Banfield J.F."/>
        </authorList>
    </citation>
    <scope>NUCLEOTIDE SEQUENCE [LARGE SCALE GENOMIC DNA]</scope>
</reference>
<dbReference type="EC" id="6.3.4.4" evidence="8 9"/>
<dbReference type="Proteomes" id="UP000034543">
    <property type="component" value="Unassembled WGS sequence"/>
</dbReference>
<feature type="active site" description="Proton donor" evidence="8">
    <location>
        <position position="40"/>
    </location>
</feature>
<dbReference type="SMART" id="SM00788">
    <property type="entry name" value="Adenylsucc_synt"/>
    <property type="match status" value="1"/>
</dbReference>
<evidence type="ECO:0000256" key="4">
    <source>
        <dbReference type="ARBA" id="ARBA00022741"/>
    </source>
</evidence>
<dbReference type="UniPathway" id="UPA00075">
    <property type="reaction ID" value="UER00335"/>
</dbReference>
<dbReference type="InterPro" id="IPR018220">
    <property type="entry name" value="Adenylosuccin_syn_GTP-bd"/>
</dbReference>
<comment type="caution">
    <text evidence="8">Lacks conserved residue(s) required for the propagation of feature annotation.</text>
</comment>
<dbReference type="InterPro" id="IPR042111">
    <property type="entry name" value="Adenylosuccinate_synth_dom3"/>
</dbReference>
<organism evidence="10 11">
    <name type="scientific">Candidatus Gottesmanbacteria bacterium GW2011_GWA1_43_11</name>
    <dbReference type="NCBI Taxonomy" id="1618436"/>
    <lineage>
        <taxon>Bacteria</taxon>
        <taxon>Candidatus Gottesmaniibacteriota</taxon>
    </lineage>
</organism>
<dbReference type="InterPro" id="IPR042110">
    <property type="entry name" value="Adenylosuccinate_synth_dom2"/>
</dbReference>
<sequence>MVHVVIGGQWGDEGKGKLVDIFSQKADVIVRYHGGNNAGHTVINDYGKFPLHLVPAGIFNPTATVVIGNGTVLDLEVLLTEITMLKKAVPDISKRLLISPRCHVIMPYHKILDSLYEAAKGKAKTGTTGRGIGPVHADKVSYQGIRLIDFFDPQILNENLEIALKIKNPILRAFGEQPLQRAEILKTKLQEFAQVRKFVKETYPVISEALTSGNYILCEGAHGFFLDTDWGTYPFVTASACVPATVTAGAGIPAQKISRVTAIVKAYTTRVGSGPFPTELINTTGDKLREAGHEFGTTTGRPRRCGWLDLELIRFMAQVTGATDIAITKLDVLDTFAEIKICVGFTYRGKPVHYWNGDAHWLQKVKPLYKTLPGWQTSLTDIRSLNKLPPAAQNYVAFIEKTVSLPVKMISVGPERSQTITH</sequence>
<comment type="caution">
    <text evidence="10">The sequence shown here is derived from an EMBL/GenBank/DDBJ whole genome shotgun (WGS) entry which is preliminary data.</text>
</comment>
<keyword evidence="8" id="KW-0963">Cytoplasm</keyword>
<dbReference type="PANTHER" id="PTHR11846">
    <property type="entry name" value="ADENYLOSUCCINATE SYNTHETASE"/>
    <property type="match status" value="1"/>
</dbReference>
<keyword evidence="2 8" id="KW-0436">Ligase</keyword>
<feature type="binding site" description="in other chain" evidence="8">
    <location>
        <begin position="12"/>
        <end position="15"/>
    </location>
    <ligand>
        <name>IMP</name>
        <dbReference type="ChEBI" id="CHEBI:58053"/>
        <note>ligand shared between dimeric partners</note>
    </ligand>
</feature>
<comment type="subunit">
    <text evidence="1 8">Homodimer.</text>
</comment>
<dbReference type="Gene3D" id="1.10.300.10">
    <property type="entry name" value="Adenylosuccinate Synthetase, subunit A, domain 2"/>
    <property type="match status" value="1"/>
</dbReference>
<protein>
    <recommendedName>
        <fullName evidence="8 9">Adenylosuccinate synthetase</fullName>
        <shortName evidence="8">AMPSase</shortName>
        <shortName evidence="8">AdSS</shortName>
        <ecNumber evidence="8 9">6.3.4.4</ecNumber>
    </recommendedName>
    <alternativeName>
        <fullName evidence="8">IMP--aspartate ligase</fullName>
    </alternativeName>
</protein>
<feature type="binding site" evidence="8">
    <location>
        <position position="12"/>
    </location>
    <ligand>
        <name>Mg(2+)</name>
        <dbReference type="ChEBI" id="CHEBI:18420"/>
    </ligand>
</feature>
<evidence type="ECO:0000256" key="2">
    <source>
        <dbReference type="ARBA" id="ARBA00022598"/>
    </source>
</evidence>
<dbReference type="InterPro" id="IPR001114">
    <property type="entry name" value="Adenylosuccinate_synthetase"/>
</dbReference>
<dbReference type="Pfam" id="PF00709">
    <property type="entry name" value="Adenylsucc_synt"/>
    <property type="match status" value="1"/>
</dbReference>
<feature type="binding site" evidence="8">
    <location>
        <begin position="39"/>
        <end position="41"/>
    </location>
    <ligand>
        <name>GTP</name>
        <dbReference type="ChEBI" id="CHEBI:37565"/>
    </ligand>
</feature>
<feature type="active site" description="Proton acceptor" evidence="8">
    <location>
        <position position="12"/>
    </location>
</feature>
<dbReference type="NCBIfam" id="TIGR00184">
    <property type="entry name" value="purA"/>
    <property type="match status" value="1"/>
</dbReference>
<accession>A0A0G1CDG1</accession>
<dbReference type="Gene3D" id="3.40.440.10">
    <property type="entry name" value="Adenylosuccinate Synthetase, subunit A, domain 1"/>
    <property type="match status" value="1"/>
</dbReference>
<dbReference type="InterPro" id="IPR042109">
    <property type="entry name" value="Adenylosuccinate_synth_dom1"/>
</dbReference>
<evidence type="ECO:0000256" key="3">
    <source>
        <dbReference type="ARBA" id="ARBA00022723"/>
    </source>
</evidence>
<evidence type="ECO:0000256" key="5">
    <source>
        <dbReference type="ARBA" id="ARBA00022755"/>
    </source>
</evidence>
<dbReference type="AlphaFoldDB" id="A0A0G1CDG1"/>
<keyword evidence="3 8" id="KW-0479">Metal-binding</keyword>
<dbReference type="GO" id="GO:0044208">
    <property type="term" value="P:'de novo' AMP biosynthetic process"/>
    <property type="evidence" value="ECO:0007669"/>
    <property type="project" value="UniProtKB-UniRule"/>
</dbReference>
<evidence type="ECO:0000313" key="10">
    <source>
        <dbReference type="EMBL" id="KKS83449.1"/>
    </source>
</evidence>
<keyword evidence="6 8" id="KW-0460">Magnesium</keyword>
<feature type="binding site" evidence="8">
    <location>
        <position position="39"/>
    </location>
    <ligand>
        <name>Mg(2+)</name>
        <dbReference type="ChEBI" id="CHEBI:18420"/>
    </ligand>
</feature>
<evidence type="ECO:0000256" key="1">
    <source>
        <dbReference type="ARBA" id="ARBA00011738"/>
    </source>
</evidence>
<evidence type="ECO:0000313" key="11">
    <source>
        <dbReference type="Proteomes" id="UP000034543"/>
    </source>
</evidence>
<keyword evidence="4 8" id="KW-0547">Nucleotide-binding</keyword>
<keyword evidence="7 8" id="KW-0342">GTP-binding</keyword>
<dbReference type="InterPro" id="IPR027417">
    <property type="entry name" value="P-loop_NTPase"/>
</dbReference>
<dbReference type="STRING" id="1618436.UV59_C0039G0002"/>
<gene>
    <name evidence="8" type="primary">purA</name>
    <name evidence="10" type="ORF">UV59_C0039G0002</name>
</gene>
<evidence type="ECO:0000256" key="8">
    <source>
        <dbReference type="HAMAP-Rule" id="MF_00011"/>
    </source>
</evidence>
<feature type="binding site" evidence="8">
    <location>
        <begin position="11"/>
        <end position="17"/>
    </location>
    <ligand>
        <name>GTP</name>
        <dbReference type="ChEBI" id="CHEBI:37565"/>
    </ligand>
</feature>
<proteinExistence type="inferred from homology"/>
<dbReference type="HAMAP" id="MF_00011">
    <property type="entry name" value="Adenylosucc_synth"/>
    <property type="match status" value="1"/>
</dbReference>
<feature type="binding site" evidence="8">
    <location>
        <position position="303"/>
    </location>
    <ligand>
        <name>GTP</name>
        <dbReference type="ChEBI" id="CHEBI:37565"/>
    </ligand>
</feature>
<comment type="cofactor">
    <cofactor evidence="8">
        <name>Mg(2+)</name>
        <dbReference type="ChEBI" id="CHEBI:18420"/>
    </cofactor>
    <text evidence="8">Binds 1 Mg(2+) ion per subunit.</text>
</comment>
<dbReference type="Gene3D" id="3.90.170.10">
    <property type="entry name" value="Adenylosuccinate Synthetase, subunit A, domain 3"/>
    <property type="match status" value="1"/>
</dbReference>
<name>A0A0G1CDG1_9BACT</name>
<dbReference type="GO" id="GO:0046040">
    <property type="term" value="P:IMP metabolic process"/>
    <property type="evidence" value="ECO:0007669"/>
    <property type="project" value="TreeGrafter"/>
</dbReference>
<dbReference type="SUPFAM" id="SSF52540">
    <property type="entry name" value="P-loop containing nucleoside triphosphate hydrolases"/>
    <property type="match status" value="1"/>
</dbReference>